<dbReference type="PANTHER" id="PTHR48045">
    <property type="entry name" value="UDP-GLYCOSYLTRANSFERASE 72B1"/>
    <property type="match status" value="1"/>
</dbReference>
<dbReference type="PANTHER" id="PTHR48045:SF31">
    <property type="entry name" value="UDP-GLYCOSYLTRANSFERASE 76B1-LIKE"/>
    <property type="match status" value="1"/>
</dbReference>
<evidence type="ECO:0000313" key="2">
    <source>
        <dbReference type="EMBL" id="KAL0570335.1"/>
    </source>
</evidence>
<accession>A0ABR3F510</accession>
<dbReference type="EMBL" id="JBAHYK010000954">
    <property type="protein sequence ID" value="KAL0570335.1"/>
    <property type="molecule type" value="Genomic_DNA"/>
</dbReference>
<dbReference type="InterPro" id="IPR002213">
    <property type="entry name" value="UDP_glucos_trans"/>
</dbReference>
<protein>
    <recommendedName>
        <fullName evidence="4">UDP-Glycosyltransferase/glycogen phosphorylase</fullName>
    </recommendedName>
</protein>
<dbReference type="SUPFAM" id="SSF53756">
    <property type="entry name" value="UDP-Glycosyltransferase/glycogen phosphorylase"/>
    <property type="match status" value="1"/>
</dbReference>
<dbReference type="CDD" id="cd03784">
    <property type="entry name" value="GT1_Gtf-like"/>
    <property type="match status" value="1"/>
</dbReference>
<dbReference type="Proteomes" id="UP001465976">
    <property type="component" value="Unassembled WGS sequence"/>
</dbReference>
<keyword evidence="1" id="KW-0808">Transferase</keyword>
<gene>
    <name evidence="2" type="ORF">V5O48_011632</name>
</gene>
<evidence type="ECO:0000256" key="1">
    <source>
        <dbReference type="ARBA" id="ARBA00022679"/>
    </source>
</evidence>
<sequence length="485" mass="54246">MVLLAESREDVQVTFFTGMLYSKVMEELGKISKERLEKVEKRVNVIDVVSDSPDMFAAPSFEPAFQELYSGSGKITCLTSKKVFANLPKPDFVILDAVAGYAIEAIRKIAPRGTLPVWTWMTSSLGTTVREWGPKSLGGRGEEWKKVDDMNVESPQEKSARAAQILEDLTDKLVSIPGYPPMYNYEFLPQEIKVPLALPATAFYLGYKYIHENDGFISVTTSVLEKDTTKAWKEYLESLGKEFYEVGFIAATANPSKQDGDPEVMGFLQKMQREHGEKSVVYISFGSAWWPGEPEKLFAVIDELIAHKTPFLISNASPFPFATIPDDVLTKIKESGVGYAMKWAPQDAILSHPATGWFLAHGGWNGLQESIRYKVPAIFWPIIGDQPMNAALMAEKHQAGFELFSVRGGKGANRPARFADGQPDPLFTIDAVREEFKNVLKKMKGKEGDVVRRNVEKLSDEIGTLWNEDGESRKQLDAFLKKHIL</sequence>
<evidence type="ECO:0000313" key="3">
    <source>
        <dbReference type="Proteomes" id="UP001465976"/>
    </source>
</evidence>
<keyword evidence="3" id="KW-1185">Reference proteome</keyword>
<reference evidence="2 3" key="1">
    <citation type="submission" date="2024-02" db="EMBL/GenBank/DDBJ databases">
        <title>A draft genome for the cacao thread blight pathogen Marasmius crinis-equi.</title>
        <authorList>
            <person name="Cohen S.P."/>
            <person name="Baruah I.K."/>
            <person name="Amoako-Attah I."/>
            <person name="Bukari Y."/>
            <person name="Meinhardt L.W."/>
            <person name="Bailey B.A."/>
        </authorList>
    </citation>
    <scope>NUCLEOTIDE SEQUENCE [LARGE SCALE GENOMIC DNA]</scope>
    <source>
        <strain evidence="2 3">GH-76</strain>
    </source>
</reference>
<comment type="caution">
    <text evidence="2">The sequence shown here is derived from an EMBL/GenBank/DDBJ whole genome shotgun (WGS) entry which is preliminary data.</text>
</comment>
<organism evidence="2 3">
    <name type="scientific">Marasmius crinis-equi</name>
    <dbReference type="NCBI Taxonomy" id="585013"/>
    <lineage>
        <taxon>Eukaryota</taxon>
        <taxon>Fungi</taxon>
        <taxon>Dikarya</taxon>
        <taxon>Basidiomycota</taxon>
        <taxon>Agaricomycotina</taxon>
        <taxon>Agaricomycetes</taxon>
        <taxon>Agaricomycetidae</taxon>
        <taxon>Agaricales</taxon>
        <taxon>Marasmiineae</taxon>
        <taxon>Marasmiaceae</taxon>
        <taxon>Marasmius</taxon>
    </lineage>
</organism>
<dbReference type="Gene3D" id="3.40.50.2000">
    <property type="entry name" value="Glycogen Phosphorylase B"/>
    <property type="match status" value="2"/>
</dbReference>
<dbReference type="Pfam" id="PF00201">
    <property type="entry name" value="UDPGT"/>
    <property type="match status" value="1"/>
</dbReference>
<evidence type="ECO:0008006" key="4">
    <source>
        <dbReference type="Google" id="ProtNLM"/>
    </source>
</evidence>
<proteinExistence type="predicted"/>
<name>A0ABR3F510_9AGAR</name>